<evidence type="ECO:0000313" key="2">
    <source>
        <dbReference type="EMBL" id="POB49711.1"/>
    </source>
</evidence>
<dbReference type="Pfam" id="PF03889">
    <property type="entry name" value="ArfA"/>
    <property type="match status" value="1"/>
</dbReference>
<reference evidence="2 3" key="2">
    <citation type="journal article" date="2018" name="Front. Microbiol.">
        <title>Phylogeny of Vibrio vulnificus from the Analysis of the Core-Genome: Implications for Intra-Species Taxonomy.</title>
        <authorList>
            <person name="Roig F.J."/>
            <person name="Gonzalez-Candelas F."/>
            <person name="Sanjuan E."/>
            <person name="Fouz B."/>
            <person name="Feil E.J."/>
            <person name="Llorens C."/>
            <person name="Baker-Austin C."/>
            <person name="Oliver J.D."/>
            <person name="Danin-Poleg Y."/>
            <person name="Gibas C.J."/>
            <person name="Kashi Y."/>
            <person name="Gulig P.A."/>
            <person name="Morrison S.S."/>
            <person name="Amaro C."/>
        </authorList>
    </citation>
    <scope>NUCLEOTIDE SEQUENCE [LARGE SCALE GENOMIC DNA]</scope>
    <source>
        <strain evidence="2 3">CECT4608</strain>
    </source>
</reference>
<dbReference type="InterPro" id="IPR005589">
    <property type="entry name" value="ArfA"/>
</dbReference>
<sequence>MKKKQEYLAEVSVDTEIGRGTINDNALKALVTSQLFRTRVVKAKKGKGSFQRKAKHRGKEPYSKLIRESVLNRALSLSALSVQFLVSKSRTR</sequence>
<evidence type="ECO:0000313" key="1">
    <source>
        <dbReference type="EMBL" id="AXX62281.1"/>
    </source>
</evidence>
<dbReference type="EMBL" id="CP019291">
    <property type="protein sequence ID" value="AXX62281.1"/>
    <property type="molecule type" value="Genomic_DNA"/>
</dbReference>
<reference evidence="1 4" key="1">
    <citation type="submission" date="2017-01" db="EMBL/GenBank/DDBJ databases">
        <title>Complete Genome Sequence of Vibrio vulnificus FORC_053.</title>
        <authorList>
            <consortium name="Food-borne Pathogen Omics Research Center"/>
            <person name="Chung H.Y."/>
            <person name="Na E.J."/>
            <person name="Song J.S."/>
            <person name="Kim H."/>
            <person name="Lee J.-H."/>
            <person name="Ryu S."/>
            <person name="Choi S.H."/>
        </authorList>
    </citation>
    <scope>NUCLEOTIDE SEQUENCE [LARGE SCALE GENOMIC DNA]</scope>
    <source>
        <strain evidence="1 4">FORC_053</strain>
    </source>
</reference>
<proteinExistence type="predicted"/>
<dbReference type="EMBL" id="PDGH01000027">
    <property type="protein sequence ID" value="POB49711.1"/>
    <property type="molecule type" value="Genomic_DNA"/>
</dbReference>
<evidence type="ECO:0000313" key="3">
    <source>
        <dbReference type="Proteomes" id="UP000237466"/>
    </source>
</evidence>
<accession>A0A2S3RM62</accession>
<name>A0A2S3RM62_VIBVL</name>
<dbReference type="Proteomes" id="UP000237466">
    <property type="component" value="Unassembled WGS sequence"/>
</dbReference>
<dbReference type="OMA" id="KWILNRA"/>
<dbReference type="AlphaFoldDB" id="A0A2S3RM62"/>
<dbReference type="RefSeq" id="WP_011081466.1">
    <property type="nucleotide sequence ID" value="NZ_AP026553.1"/>
</dbReference>
<gene>
    <name evidence="2" type="ORF">CRN52_02975</name>
    <name evidence="1" type="ORF">FORC53_3942</name>
</gene>
<dbReference type="GO" id="GO:0072344">
    <property type="term" value="P:rescue of stalled ribosome"/>
    <property type="evidence" value="ECO:0007669"/>
    <property type="project" value="InterPro"/>
</dbReference>
<dbReference type="Proteomes" id="UP000263418">
    <property type="component" value="Chromosome 2"/>
</dbReference>
<protein>
    <submittedName>
        <fullName evidence="2">Ribosome alternative rescue factor ArfA</fullName>
    </submittedName>
</protein>
<evidence type="ECO:0000313" key="4">
    <source>
        <dbReference type="Proteomes" id="UP000263418"/>
    </source>
</evidence>
<organism evidence="2 3">
    <name type="scientific">Vibrio vulnificus</name>
    <dbReference type="NCBI Taxonomy" id="672"/>
    <lineage>
        <taxon>Bacteria</taxon>
        <taxon>Pseudomonadati</taxon>
        <taxon>Pseudomonadota</taxon>
        <taxon>Gammaproteobacteria</taxon>
        <taxon>Vibrionales</taxon>
        <taxon>Vibrionaceae</taxon>
        <taxon>Vibrio</taxon>
    </lineage>
</organism>